<keyword evidence="4 5" id="KW-0067">ATP-binding</keyword>
<keyword evidence="7" id="KW-0812">Transmembrane</keyword>
<keyword evidence="10" id="KW-1185">Reference proteome</keyword>
<dbReference type="KEGG" id="nda:Ndas_2699"/>
<dbReference type="CDD" id="cd14014">
    <property type="entry name" value="STKc_PknB_like"/>
    <property type="match status" value="1"/>
</dbReference>
<dbReference type="SUPFAM" id="SSF56112">
    <property type="entry name" value="Protein kinase-like (PK-like)"/>
    <property type="match status" value="1"/>
</dbReference>
<protein>
    <submittedName>
        <fullName evidence="9">Serine/threonine protein kinase</fullName>
    </submittedName>
</protein>
<keyword evidence="2 5" id="KW-0547">Nucleotide-binding</keyword>
<dbReference type="HOGENOM" id="CLU_000288_135_1_11"/>
<dbReference type="GO" id="GO:0005524">
    <property type="term" value="F:ATP binding"/>
    <property type="evidence" value="ECO:0007669"/>
    <property type="project" value="UniProtKB-UniRule"/>
</dbReference>
<gene>
    <name evidence="9" type="ordered locus">Ndas_2699</name>
</gene>
<dbReference type="InterPro" id="IPR017441">
    <property type="entry name" value="Protein_kinase_ATP_BS"/>
</dbReference>
<feature type="transmembrane region" description="Helical" evidence="7">
    <location>
        <begin position="344"/>
        <end position="364"/>
    </location>
</feature>
<evidence type="ECO:0000256" key="1">
    <source>
        <dbReference type="ARBA" id="ARBA00022679"/>
    </source>
</evidence>
<feature type="domain" description="Protein kinase" evidence="8">
    <location>
        <begin position="51"/>
        <end position="313"/>
    </location>
</feature>
<dbReference type="EMBL" id="CP002040">
    <property type="protein sequence ID" value="ADH68114.1"/>
    <property type="molecule type" value="Genomic_DNA"/>
</dbReference>
<evidence type="ECO:0000256" key="4">
    <source>
        <dbReference type="ARBA" id="ARBA00022840"/>
    </source>
</evidence>
<dbReference type="Pfam" id="PF00069">
    <property type="entry name" value="Pkinase"/>
    <property type="match status" value="1"/>
</dbReference>
<dbReference type="SMART" id="SM00220">
    <property type="entry name" value="S_TKc"/>
    <property type="match status" value="1"/>
</dbReference>
<keyword evidence="9" id="KW-0723">Serine/threonine-protein kinase</keyword>
<dbReference type="InterPro" id="IPR000719">
    <property type="entry name" value="Prot_kinase_dom"/>
</dbReference>
<dbReference type="PROSITE" id="PS00107">
    <property type="entry name" value="PROTEIN_KINASE_ATP"/>
    <property type="match status" value="1"/>
</dbReference>
<dbReference type="PANTHER" id="PTHR43289">
    <property type="entry name" value="MITOGEN-ACTIVATED PROTEIN KINASE KINASE KINASE 20-RELATED"/>
    <property type="match status" value="1"/>
</dbReference>
<keyword evidence="1" id="KW-0808">Transferase</keyword>
<name>D7AYV2_NOCDD</name>
<evidence type="ECO:0000259" key="8">
    <source>
        <dbReference type="PROSITE" id="PS50011"/>
    </source>
</evidence>
<dbReference type="Gene3D" id="1.10.510.10">
    <property type="entry name" value="Transferase(Phosphotransferase) domain 1"/>
    <property type="match status" value="1"/>
</dbReference>
<dbReference type="SUPFAM" id="SSF50969">
    <property type="entry name" value="YVTN repeat-like/Quinoprotein amine dehydrogenase"/>
    <property type="match status" value="1"/>
</dbReference>
<dbReference type="GO" id="GO:0004674">
    <property type="term" value="F:protein serine/threonine kinase activity"/>
    <property type="evidence" value="ECO:0007669"/>
    <property type="project" value="UniProtKB-KW"/>
</dbReference>
<dbReference type="STRING" id="446468.Ndas_2699"/>
<dbReference type="PROSITE" id="PS50011">
    <property type="entry name" value="PROTEIN_KINASE_DOM"/>
    <property type="match status" value="1"/>
</dbReference>
<evidence type="ECO:0000256" key="5">
    <source>
        <dbReference type="PROSITE-ProRule" id="PRU10141"/>
    </source>
</evidence>
<keyword evidence="7" id="KW-1133">Transmembrane helix</keyword>
<dbReference type="InterPro" id="IPR015943">
    <property type="entry name" value="WD40/YVTN_repeat-like_dom_sf"/>
</dbReference>
<dbReference type="Proteomes" id="UP000002219">
    <property type="component" value="Chromosome 1"/>
</dbReference>
<dbReference type="InterPro" id="IPR011009">
    <property type="entry name" value="Kinase-like_dom_sf"/>
</dbReference>
<feature type="binding site" evidence="5">
    <location>
        <position position="79"/>
    </location>
    <ligand>
        <name>ATP</name>
        <dbReference type="ChEBI" id="CHEBI:30616"/>
    </ligand>
</feature>
<accession>D7AYV2</accession>
<organism evidence="9 10">
    <name type="scientific">Nocardiopsis dassonvillei (strain ATCC 23218 / DSM 43111 / CIP 107115 / JCM 7437 / KCTC 9190 / NBRC 14626 / NCTC 10488 / NRRL B-5397 / IMRU 509)</name>
    <name type="common">Actinomadura dassonvillei</name>
    <dbReference type="NCBI Taxonomy" id="446468"/>
    <lineage>
        <taxon>Bacteria</taxon>
        <taxon>Bacillati</taxon>
        <taxon>Actinomycetota</taxon>
        <taxon>Actinomycetes</taxon>
        <taxon>Streptosporangiales</taxon>
        <taxon>Nocardiopsidaceae</taxon>
        <taxon>Nocardiopsis</taxon>
    </lineage>
</organism>
<dbReference type="InterPro" id="IPR008271">
    <property type="entry name" value="Ser/Thr_kinase_AS"/>
</dbReference>
<keyword evidence="7" id="KW-0472">Membrane</keyword>
<evidence type="ECO:0000256" key="2">
    <source>
        <dbReference type="ARBA" id="ARBA00022741"/>
    </source>
</evidence>
<evidence type="ECO:0000256" key="7">
    <source>
        <dbReference type="SAM" id="Phobius"/>
    </source>
</evidence>
<evidence type="ECO:0000256" key="3">
    <source>
        <dbReference type="ARBA" id="ARBA00022777"/>
    </source>
</evidence>
<dbReference type="InterPro" id="IPR011044">
    <property type="entry name" value="Quino_amine_DH_bsu"/>
</dbReference>
<feature type="compositionally biased region" description="Low complexity" evidence="6">
    <location>
        <begin position="378"/>
        <end position="409"/>
    </location>
</feature>
<dbReference type="eggNOG" id="COG0515">
    <property type="taxonomic scope" value="Bacteria"/>
</dbReference>
<feature type="region of interest" description="Disordered" evidence="6">
    <location>
        <begin position="25"/>
        <end position="49"/>
    </location>
</feature>
<feature type="region of interest" description="Disordered" evidence="6">
    <location>
        <begin position="369"/>
        <end position="423"/>
    </location>
</feature>
<dbReference type="PANTHER" id="PTHR43289:SF34">
    <property type="entry name" value="SERINE_THREONINE-PROTEIN KINASE YBDM-RELATED"/>
    <property type="match status" value="1"/>
</dbReference>
<proteinExistence type="predicted"/>
<evidence type="ECO:0000313" key="10">
    <source>
        <dbReference type="Proteomes" id="UP000002219"/>
    </source>
</evidence>
<dbReference type="AlphaFoldDB" id="D7AYV2"/>
<sequence>MWTRSCAQGVPDGNLSLPRPLNRVRRHRNRDTVRTPVHPLTPEDPRTVGPHRLLARLGAGGMGEVYLARAPGGDLVAVKLVKDDLAHDPEFRARFAREVRAARRVRGPFTPAVVDDDTGAEVPWMATEYVPAPTLKEAVREHGPLPPESLPVLVSGLARALEAVHGAGLMHRDLKPGNVLLSPRGPQVIDFGLARAVEGTVLTRTGQTFGTPAYTSPEQIRGRDVSPASDVFSLAGTVLFAASGEPPFGPASAKETLRRVLSDPPNLAAVPEGPLRDLLARCLAKSPGHRPNTAAVLDALADVPVPRTAHAWLPDGVTGDVHRLGERQAGERTRAGRARWRRHALIAGAAAAALVLVAGGGYALTALPGGGEPEGDTDPAAAGADATANGTGDGTAAGEAAGEGTADPAFAPQGYQQSLSSADGVAFSPDGERVYATGSLYFSVWDWRAGEITAFLDPSPSETDINADGVMAMVHADGVGPGHQDRIELLRDTDGTLTEEAVLVYEEQRTNPRNPALSSDGARVAVVANEPGRDGIEHVIHVWDVAAGERVLTVPLLGPDTFSHVFDLEFTADGERLLGTVSDGSERVLGVAVWDADTGDWVHYFEGPGNLGFAPHPTDPSVMALLEDTDRVRLVDLDTGTTLRDLGRIGEDDPDVGFSLAFSSDGERLYAGVGDPYGVTELLGTVWDTGTGEVLRDGDALLPGPLDPHPRDEFLAVVDPEAGQVLILDGENLTVVNELEQPD</sequence>
<dbReference type="PROSITE" id="PS00108">
    <property type="entry name" value="PROTEIN_KINASE_ST"/>
    <property type="match status" value="1"/>
</dbReference>
<dbReference type="Gene3D" id="2.130.10.10">
    <property type="entry name" value="YVTN repeat-like/Quinoprotein amine dehydrogenase"/>
    <property type="match status" value="1"/>
</dbReference>
<dbReference type="Gene3D" id="3.30.200.20">
    <property type="entry name" value="Phosphorylase Kinase, domain 1"/>
    <property type="match status" value="1"/>
</dbReference>
<evidence type="ECO:0000313" key="9">
    <source>
        <dbReference type="EMBL" id="ADH68114.1"/>
    </source>
</evidence>
<evidence type="ECO:0000256" key="6">
    <source>
        <dbReference type="SAM" id="MobiDB-lite"/>
    </source>
</evidence>
<keyword evidence="3 9" id="KW-0418">Kinase</keyword>
<reference evidence="9 10" key="1">
    <citation type="journal article" date="2010" name="Stand. Genomic Sci.">
        <title>Complete genome sequence of Nocardiopsis dassonvillei type strain (IMRU 509).</title>
        <authorList>
            <person name="Sun H."/>
            <person name="Lapidus A."/>
            <person name="Nolan M."/>
            <person name="Lucas S."/>
            <person name="Del Rio T.G."/>
            <person name="Tice H."/>
            <person name="Cheng J.F."/>
            <person name="Tapia R."/>
            <person name="Han C."/>
            <person name="Goodwin L."/>
            <person name="Pitluck S."/>
            <person name="Pagani I."/>
            <person name="Ivanova N."/>
            <person name="Mavromatis K."/>
            <person name="Mikhailova N."/>
            <person name="Pati A."/>
            <person name="Chen A."/>
            <person name="Palaniappan K."/>
            <person name="Land M."/>
            <person name="Hauser L."/>
            <person name="Chang Y.J."/>
            <person name="Jeffries C.D."/>
            <person name="Djao O.D."/>
            <person name="Rohde M."/>
            <person name="Sikorski J."/>
            <person name="Goker M."/>
            <person name="Woyke T."/>
            <person name="Bristow J."/>
            <person name="Eisen J.A."/>
            <person name="Markowitz V."/>
            <person name="Hugenholtz P."/>
            <person name="Kyrpides N.C."/>
            <person name="Klenk H.P."/>
        </authorList>
    </citation>
    <scope>NUCLEOTIDE SEQUENCE [LARGE SCALE GENOMIC DNA]</scope>
    <source>
        <strain evidence="10">ATCC 23218 / DSM 43111 / CIP 107115 / JCM 7437 / KCTC 9190 / NBRC 14626 / NCTC 10488 / NRRL B-5397 / IMRU 509</strain>
    </source>
</reference>